<sequence length="1518" mass="163378">MKVWLASAFTSSYLPTQPMTNAIHSIVTGILRVQLYRLLAIAALLFGFQYAGAQVGDQSLTTIASWNAYVHLPNDYVDSPSKQYPVIVFISGVGEVGTDPSKMLVYGPGKYIAEGHNMVFNVNGKLEKPIVISLQPPTGWPQPATINTRIDSILARWRIDPGRLYLTGLSMGGWTFDNYICGSPTYGRRPAAIVSMSAPDPDNPLSNLKYFALNGGKWWGFEGTLDYRKMDITRDSLNAAVPGSARYTQYVGGHCCWNTWYNPAWQENGESIYTWMLKQRINLSSNNPNNIPPVANAGADTLIVLPTNSVALRGTGADLDGNMVGYNWKKIDGPTTFTLSNAANANATVTNMVAGSYKFELTVTDNNSAKTADTVQIVVNSAGNYSDCGCDRILRPQADGGIYVKLQTANVKPGERICILAGVYPYISIEGVKGTPENPVQIINCGGVVQITPVQKADGTFNGGSYGFRVIKSQYFRLSGTGMPGLEYGIKIDGSTKVIANGVAISDSSGNFAVDHIEVTKTQAGFIMKTNPANCAPGTWGPNWTMANLDLYNNYIHNIEGEGFYIGNTNYTSTVTDCSGVSITVQVQPIHNVKIHDNITDSTGWDGIQVASAPIGVEIYNNRVLNYGRTNMSSQQAGILLGGRTNGRVYNNIVKDGTGNGIQVFGMGVNYLYNNLLINTGTTSQDGIIVDDRPFAGDPGLSIRIINNTIVKTGRDGIRVNNVNKTMVAGSQFVNNLVVAPGSIGSNPKPYINYPTTIGGTESNNINLSTAAAANFANLTAHDYHLTATSPALNAGAAISSFGFSNDLDNLARPSGSAVDVGAYEFLQNNTLAPRDNASNQDYSTLKNMVPVNGTSWNTIYDSEQKPVFEIMKNGQTFTGVAFARRIVTKEIRKYQAYFGTTEKQWGAYFLRNWMIDIRGQQLTGNMKLRLIATAAEIDEFVAAYNSANGTTCTAADIRVLHYTGANADLDYANNIAQANLYKSITPVITSYGSNNSLRYVEVDANAGGEFWMVLTCEPPRTGVGQNAGVSTIFSEADETAASLKAWYRADNVATATAHGTKVNRLYDLTGNGNDAIQMNGSYQPEQTKSAVLNQQPVLQFNGQLLDAANLNINPSVMPYLTVYAVATHRTGNMYSKIWGNDSGSYARGAGLHVNASGTTKLGYLSGGKVKELGTLTANQPLMLKTQYSPNNIQSSLNAVAQAVDTDVTHVNGKTTFTIGNLNSLNTQPAFHEFWDGQVAEVLVFNALLSEAQQLVVENYLAARYNLSIPAARNLYSMDDAANGNFDHDVVGIGMAADNSAVFGSKGMGALQIQHPSDVQANEWLFWGHNGAVVNSVGVADVPAGLVSRINRIWRASETGEVGTVDVVMSLDSIPGPVQAENLRLLIDTDGDGLFNDEQSVNGGIAAVGQRLDSNTVVFRQVNLNNGQRFTIGSASYATPLREAYVFSGNGNFSNVASWKGGIPPTAFMADYSEIIIDPSNNLPCVLDMPFTLKAGMKLVVAPGKKLQLTAVTRETEQ</sequence>
<dbReference type="InterPro" id="IPR035986">
    <property type="entry name" value="PKD_dom_sf"/>
</dbReference>
<dbReference type="SUPFAM" id="SSF53474">
    <property type="entry name" value="alpha/beta-Hydrolases"/>
    <property type="match status" value="2"/>
</dbReference>
<dbReference type="Gene3D" id="3.40.50.1820">
    <property type="entry name" value="alpha/beta hydrolase"/>
    <property type="match status" value="1"/>
</dbReference>
<dbReference type="InterPro" id="IPR039448">
    <property type="entry name" value="Beta_helix"/>
</dbReference>
<dbReference type="InterPro" id="IPR013783">
    <property type="entry name" value="Ig-like_fold"/>
</dbReference>
<keyword evidence="3" id="KW-1185">Reference proteome</keyword>
<dbReference type="EMBL" id="CP046566">
    <property type="protein sequence ID" value="QGW28014.1"/>
    <property type="molecule type" value="Genomic_DNA"/>
</dbReference>
<dbReference type="InterPro" id="IPR006626">
    <property type="entry name" value="PbH1"/>
</dbReference>
<dbReference type="SUPFAM" id="SSF51126">
    <property type="entry name" value="Pectin lyase-like"/>
    <property type="match status" value="1"/>
</dbReference>
<dbReference type="SMART" id="SM00089">
    <property type="entry name" value="PKD"/>
    <property type="match status" value="1"/>
</dbReference>
<name>A0A6I6G779_9BACT</name>
<dbReference type="Gene3D" id="2.60.40.10">
    <property type="entry name" value="Immunoglobulins"/>
    <property type="match status" value="1"/>
</dbReference>
<dbReference type="PANTHER" id="PTHR46182:SF2">
    <property type="entry name" value="FI19480P1"/>
    <property type="match status" value="1"/>
</dbReference>
<dbReference type="InterPro" id="IPR029865">
    <property type="entry name" value="KIAA0319-like"/>
</dbReference>
<dbReference type="Proteomes" id="UP000426027">
    <property type="component" value="Chromosome"/>
</dbReference>
<gene>
    <name evidence="2" type="ORF">GLV81_07800</name>
</gene>
<dbReference type="Pfam" id="PF22352">
    <property type="entry name" value="K319L-like_PKD"/>
    <property type="match status" value="1"/>
</dbReference>
<proteinExistence type="predicted"/>
<dbReference type="GO" id="GO:0031410">
    <property type="term" value="C:cytoplasmic vesicle"/>
    <property type="evidence" value="ECO:0007669"/>
    <property type="project" value="TreeGrafter"/>
</dbReference>
<dbReference type="SUPFAM" id="SSF49299">
    <property type="entry name" value="PKD domain"/>
    <property type="match status" value="1"/>
</dbReference>
<dbReference type="GO" id="GO:0016020">
    <property type="term" value="C:membrane"/>
    <property type="evidence" value="ECO:0007669"/>
    <property type="project" value="TreeGrafter"/>
</dbReference>
<dbReference type="InterPro" id="IPR059226">
    <property type="entry name" value="Choice_anch_Q_dom"/>
</dbReference>
<dbReference type="InterPro" id="IPR011050">
    <property type="entry name" value="Pectin_lyase_fold/virulence"/>
</dbReference>
<dbReference type="KEGG" id="fls:GLV81_07800"/>
<dbReference type="SMART" id="SM00710">
    <property type="entry name" value="PbH1"/>
    <property type="match status" value="7"/>
</dbReference>
<dbReference type="NCBIfam" id="NF041518">
    <property type="entry name" value="choice_anch_Q"/>
    <property type="match status" value="1"/>
</dbReference>
<dbReference type="Gene3D" id="2.160.20.10">
    <property type="entry name" value="Single-stranded right-handed beta-helix, Pectin lyase-like"/>
    <property type="match status" value="1"/>
</dbReference>
<evidence type="ECO:0000259" key="1">
    <source>
        <dbReference type="SMART" id="SM00089"/>
    </source>
</evidence>
<dbReference type="PANTHER" id="PTHR46182">
    <property type="entry name" value="FI19480P1"/>
    <property type="match status" value="1"/>
</dbReference>
<feature type="domain" description="PKD/Chitinase" evidence="1">
    <location>
        <begin position="294"/>
        <end position="382"/>
    </location>
</feature>
<organism evidence="2 3">
    <name type="scientific">Phnomibacter ginsenosidimutans</name>
    <dbReference type="NCBI Taxonomy" id="2676868"/>
    <lineage>
        <taxon>Bacteria</taxon>
        <taxon>Pseudomonadati</taxon>
        <taxon>Bacteroidota</taxon>
        <taxon>Chitinophagia</taxon>
        <taxon>Chitinophagales</taxon>
        <taxon>Chitinophagaceae</taxon>
        <taxon>Phnomibacter</taxon>
    </lineage>
</organism>
<dbReference type="CDD" id="cd00146">
    <property type="entry name" value="PKD"/>
    <property type="match status" value="1"/>
</dbReference>
<dbReference type="InterPro" id="IPR022409">
    <property type="entry name" value="PKD/Chitinase_dom"/>
</dbReference>
<dbReference type="Pfam" id="PF26628">
    <property type="entry name" value="DUF8202"/>
    <property type="match status" value="1"/>
</dbReference>
<evidence type="ECO:0000313" key="2">
    <source>
        <dbReference type="EMBL" id="QGW28014.1"/>
    </source>
</evidence>
<dbReference type="InterPro" id="IPR058515">
    <property type="entry name" value="DUF8202"/>
</dbReference>
<dbReference type="Pfam" id="PF13229">
    <property type="entry name" value="Beta_helix"/>
    <property type="match status" value="1"/>
</dbReference>
<evidence type="ECO:0000313" key="3">
    <source>
        <dbReference type="Proteomes" id="UP000426027"/>
    </source>
</evidence>
<accession>A0A6I6G779</accession>
<reference evidence="2 3" key="1">
    <citation type="submission" date="2019-11" db="EMBL/GenBank/DDBJ databases">
        <authorList>
            <person name="Im W.T."/>
        </authorList>
    </citation>
    <scope>NUCLEOTIDE SEQUENCE [LARGE SCALE GENOMIC DNA]</scope>
    <source>
        <strain evidence="2 3">SB-02</strain>
    </source>
</reference>
<protein>
    <recommendedName>
        <fullName evidence="1">PKD/Chitinase domain-containing protein</fullName>
    </recommendedName>
</protein>
<dbReference type="InterPro" id="IPR012334">
    <property type="entry name" value="Pectin_lyas_fold"/>
</dbReference>
<dbReference type="InterPro" id="IPR029058">
    <property type="entry name" value="AB_hydrolase_fold"/>
</dbReference>